<dbReference type="CDD" id="cd12693">
    <property type="entry name" value="RRM2_PTBP1_like"/>
    <property type="match status" value="1"/>
</dbReference>
<dbReference type="Gene3D" id="3.30.70.330">
    <property type="match status" value="1"/>
</dbReference>
<dbReference type="AlphaFoldDB" id="A0A6L2PMM8"/>
<evidence type="ECO:0000256" key="2">
    <source>
        <dbReference type="ARBA" id="ARBA00022884"/>
    </source>
</evidence>
<dbReference type="Proteomes" id="UP000502823">
    <property type="component" value="Unassembled WGS sequence"/>
</dbReference>
<dbReference type="EMBL" id="BLKM01008479">
    <property type="protein sequence ID" value="GFG33841.1"/>
    <property type="molecule type" value="Genomic_DNA"/>
</dbReference>
<comment type="caution">
    <text evidence="5">The sequence shown here is derived from an EMBL/GenBank/DDBJ whole genome shotgun (WGS) entry which is preliminary data.</text>
</comment>
<organism evidence="5 6">
    <name type="scientific">Coptotermes formosanus</name>
    <name type="common">Formosan subterranean termite</name>
    <dbReference type="NCBI Taxonomy" id="36987"/>
    <lineage>
        <taxon>Eukaryota</taxon>
        <taxon>Metazoa</taxon>
        <taxon>Ecdysozoa</taxon>
        <taxon>Arthropoda</taxon>
        <taxon>Hexapoda</taxon>
        <taxon>Insecta</taxon>
        <taxon>Pterygota</taxon>
        <taxon>Neoptera</taxon>
        <taxon>Polyneoptera</taxon>
        <taxon>Dictyoptera</taxon>
        <taxon>Blattodea</taxon>
        <taxon>Blattoidea</taxon>
        <taxon>Termitoidae</taxon>
        <taxon>Rhinotermitidae</taxon>
        <taxon>Coptotermes</taxon>
    </lineage>
</organism>
<evidence type="ECO:0000259" key="4">
    <source>
        <dbReference type="PROSITE" id="PS50102"/>
    </source>
</evidence>
<keyword evidence="6" id="KW-1185">Reference proteome</keyword>
<dbReference type="Pfam" id="PF11835">
    <property type="entry name" value="RRM_8"/>
    <property type="match status" value="1"/>
</dbReference>
<dbReference type="GO" id="GO:0003723">
    <property type="term" value="F:RNA binding"/>
    <property type="evidence" value="ECO:0007669"/>
    <property type="project" value="UniProtKB-UniRule"/>
</dbReference>
<name>A0A6L2PMM8_COPFO</name>
<keyword evidence="1" id="KW-0677">Repeat</keyword>
<accession>A0A6L2PMM8</accession>
<evidence type="ECO:0000256" key="1">
    <source>
        <dbReference type="ARBA" id="ARBA00022737"/>
    </source>
</evidence>
<dbReference type="SUPFAM" id="SSF54928">
    <property type="entry name" value="RNA-binding domain, RBD"/>
    <property type="match status" value="1"/>
</dbReference>
<evidence type="ECO:0000256" key="3">
    <source>
        <dbReference type="PROSITE-ProRule" id="PRU00176"/>
    </source>
</evidence>
<dbReference type="InterPro" id="IPR012677">
    <property type="entry name" value="Nucleotide-bd_a/b_plait_sf"/>
</dbReference>
<dbReference type="InterPro" id="IPR021790">
    <property type="entry name" value="PTBP1-like_RRM2"/>
</dbReference>
<proteinExistence type="predicted"/>
<keyword evidence="2 3" id="KW-0694">RNA-binding</keyword>
<protein>
    <recommendedName>
        <fullName evidence="4">RRM domain-containing protein</fullName>
    </recommendedName>
</protein>
<feature type="domain" description="RRM" evidence="4">
    <location>
        <begin position="72"/>
        <end position="148"/>
    </location>
</feature>
<dbReference type="InParanoid" id="A0A6L2PMM8"/>
<sequence>MSNRIAKENYVKIRQKKKADVAWDIFATWRSPCNFISLAGILTGNASAQAALQAASALSGQNETQGGPNTVLRVIIEHMVYPVTLEVLCQIFTRFGKVLKIVTFTKNNTFQALIQYPDVVTAQAAKLSLDGQNIYNSCCTLRIEYSKLSSLNVKYNNDKSRDYTNPNLPTGDPGLDATLAGLGA</sequence>
<dbReference type="InterPro" id="IPR035979">
    <property type="entry name" value="RBD_domain_sf"/>
</dbReference>
<gene>
    <name evidence="5" type="ORF">Cfor_11045</name>
</gene>
<evidence type="ECO:0000313" key="6">
    <source>
        <dbReference type="Proteomes" id="UP000502823"/>
    </source>
</evidence>
<dbReference type="OrthoDB" id="296632at2759"/>
<dbReference type="PROSITE" id="PS50102">
    <property type="entry name" value="RRM"/>
    <property type="match status" value="1"/>
</dbReference>
<dbReference type="InterPro" id="IPR000504">
    <property type="entry name" value="RRM_dom"/>
</dbReference>
<reference evidence="6" key="1">
    <citation type="submission" date="2020-01" db="EMBL/GenBank/DDBJ databases">
        <title>Draft genome sequence of the Termite Coptotermes fromosanus.</title>
        <authorList>
            <person name="Itakura S."/>
            <person name="Yosikawa Y."/>
            <person name="Umezawa K."/>
        </authorList>
    </citation>
    <scope>NUCLEOTIDE SEQUENCE [LARGE SCALE GENOMIC DNA]</scope>
</reference>
<dbReference type="FunFam" id="3.30.70.330:FF:000018">
    <property type="entry name" value="Polypyrimidine tract-binding protein 2 isoform 1"/>
    <property type="match status" value="1"/>
</dbReference>
<dbReference type="SMART" id="SM00360">
    <property type="entry name" value="RRM"/>
    <property type="match status" value="1"/>
</dbReference>
<dbReference type="PANTHER" id="PTHR15592">
    <property type="entry name" value="MATRIN 3/NUCLEAR PROTEIN 220-RELATED"/>
    <property type="match status" value="1"/>
</dbReference>
<evidence type="ECO:0000313" key="5">
    <source>
        <dbReference type="EMBL" id="GFG33841.1"/>
    </source>
</evidence>
<feature type="non-terminal residue" evidence="5">
    <location>
        <position position="184"/>
    </location>
</feature>